<dbReference type="SMART" id="SM00345">
    <property type="entry name" value="HTH_GNTR"/>
    <property type="match status" value="1"/>
</dbReference>
<dbReference type="RefSeq" id="WP_377497320.1">
    <property type="nucleotide sequence ID" value="NZ_JBHMDO010000033.1"/>
</dbReference>
<comment type="cofactor">
    <cofactor evidence="1">
        <name>pyridoxal 5'-phosphate</name>
        <dbReference type="ChEBI" id="CHEBI:597326"/>
    </cofactor>
</comment>
<evidence type="ECO:0000313" key="10">
    <source>
        <dbReference type="EMBL" id="MFB9328225.1"/>
    </source>
</evidence>
<sequence>MYGIHIDPAKSESAMKQICAQLRAMIDSGVLPSGTRLLPTRQLAKEWNIARNIVIEVYEQLTAEGYLEGRVGSGTYVADGIRLPGERATRSPEEHAQPGSTPSGGGPGGIIDFAAGLPDVASFPRKLWAKYLKEAAERQAEQLAGYGPLFGDLRLRGEIRDYLFRAKGIRCEARQIVIVSGASEGLLLAASALHSRYDSIYLEDPTIPFARDIFERMHYRIVPVPVDRSGMNLDPLDEFQPDHLVLVTPSHQFPIGSLLSIQRRKRAIRMAEQADTYILEDDYDSEFRLKGMPVPPLHTLAPERVVYIGTFSKTLSPSLRIGFLLVPPALLDLFAATKEALNLFAPQASQQALAGFIADGHFDRHLLAMKKLYRKRRQAVIERLDRDFGPSIAIDGDEAGMHLRVSFRHEALAKLTWENTEAFGFNVETCREYAISEQHAQDGIVLGYGNLSAPEIDEGITRLYKYAVAHGYPSR</sequence>
<keyword evidence="6" id="KW-0238">DNA-binding</keyword>
<keyword evidence="7" id="KW-0804">Transcription</keyword>
<keyword evidence="11" id="KW-1185">Reference proteome</keyword>
<keyword evidence="5" id="KW-0805">Transcription regulation</keyword>
<keyword evidence="4" id="KW-0663">Pyridoxal phosphate</keyword>
<feature type="region of interest" description="Disordered" evidence="8">
    <location>
        <begin position="88"/>
        <end position="108"/>
    </location>
</feature>
<feature type="domain" description="HTH gntR-type" evidence="9">
    <location>
        <begin position="12"/>
        <end position="80"/>
    </location>
</feature>
<evidence type="ECO:0000256" key="6">
    <source>
        <dbReference type="ARBA" id="ARBA00023125"/>
    </source>
</evidence>
<evidence type="ECO:0000256" key="7">
    <source>
        <dbReference type="ARBA" id="ARBA00023163"/>
    </source>
</evidence>
<dbReference type="PANTHER" id="PTHR46577">
    <property type="entry name" value="HTH-TYPE TRANSCRIPTIONAL REGULATORY PROTEIN GABR"/>
    <property type="match status" value="1"/>
</dbReference>
<evidence type="ECO:0000256" key="8">
    <source>
        <dbReference type="SAM" id="MobiDB-lite"/>
    </source>
</evidence>
<dbReference type="SUPFAM" id="SSF53383">
    <property type="entry name" value="PLP-dependent transferases"/>
    <property type="match status" value="1"/>
</dbReference>
<dbReference type="CDD" id="cd00609">
    <property type="entry name" value="AAT_like"/>
    <property type="match status" value="1"/>
</dbReference>
<gene>
    <name evidence="10" type="ORF">ACFFSY_20035</name>
</gene>
<dbReference type="InterPro" id="IPR051446">
    <property type="entry name" value="HTH_trans_reg/aminotransferase"/>
</dbReference>
<comment type="similarity">
    <text evidence="2">In the C-terminal section; belongs to the class-I pyridoxal-phosphate-dependent aminotransferase family.</text>
</comment>
<evidence type="ECO:0000256" key="4">
    <source>
        <dbReference type="ARBA" id="ARBA00022898"/>
    </source>
</evidence>
<evidence type="ECO:0000256" key="1">
    <source>
        <dbReference type="ARBA" id="ARBA00001933"/>
    </source>
</evidence>
<evidence type="ECO:0000256" key="2">
    <source>
        <dbReference type="ARBA" id="ARBA00005384"/>
    </source>
</evidence>
<dbReference type="InterPro" id="IPR000524">
    <property type="entry name" value="Tscrpt_reg_HTH_GntR"/>
</dbReference>
<dbReference type="PROSITE" id="PS50949">
    <property type="entry name" value="HTH_GNTR"/>
    <property type="match status" value="1"/>
</dbReference>
<evidence type="ECO:0000313" key="11">
    <source>
        <dbReference type="Proteomes" id="UP001589747"/>
    </source>
</evidence>
<dbReference type="EMBL" id="JBHMDO010000033">
    <property type="protein sequence ID" value="MFB9328225.1"/>
    <property type="molecule type" value="Genomic_DNA"/>
</dbReference>
<dbReference type="CDD" id="cd07377">
    <property type="entry name" value="WHTH_GntR"/>
    <property type="match status" value="1"/>
</dbReference>
<dbReference type="Pfam" id="PF00155">
    <property type="entry name" value="Aminotran_1_2"/>
    <property type="match status" value="1"/>
</dbReference>
<dbReference type="InterPro" id="IPR036388">
    <property type="entry name" value="WH-like_DNA-bd_sf"/>
</dbReference>
<reference evidence="10 11" key="1">
    <citation type="submission" date="2024-09" db="EMBL/GenBank/DDBJ databases">
        <authorList>
            <person name="Sun Q."/>
            <person name="Mori K."/>
        </authorList>
    </citation>
    <scope>NUCLEOTIDE SEQUENCE [LARGE SCALE GENOMIC DNA]</scope>
    <source>
        <strain evidence="10 11">TISTR 2452</strain>
    </source>
</reference>
<dbReference type="InterPro" id="IPR036390">
    <property type="entry name" value="WH_DNA-bd_sf"/>
</dbReference>
<organism evidence="10 11">
    <name type="scientific">Paenibacillus aurantiacus</name>
    <dbReference type="NCBI Taxonomy" id="1936118"/>
    <lineage>
        <taxon>Bacteria</taxon>
        <taxon>Bacillati</taxon>
        <taxon>Bacillota</taxon>
        <taxon>Bacilli</taxon>
        <taxon>Bacillales</taxon>
        <taxon>Paenibacillaceae</taxon>
        <taxon>Paenibacillus</taxon>
    </lineage>
</organism>
<dbReference type="Gene3D" id="1.10.10.10">
    <property type="entry name" value="Winged helix-like DNA-binding domain superfamily/Winged helix DNA-binding domain"/>
    <property type="match status" value="1"/>
</dbReference>
<evidence type="ECO:0000259" key="9">
    <source>
        <dbReference type="PROSITE" id="PS50949"/>
    </source>
</evidence>
<dbReference type="InterPro" id="IPR015424">
    <property type="entry name" value="PyrdxlP-dep_Trfase"/>
</dbReference>
<name>A0ABV5KSL8_9BACL</name>
<dbReference type="Pfam" id="PF00392">
    <property type="entry name" value="GntR"/>
    <property type="match status" value="1"/>
</dbReference>
<dbReference type="Proteomes" id="UP001589747">
    <property type="component" value="Unassembled WGS sequence"/>
</dbReference>
<dbReference type="Gene3D" id="3.40.640.10">
    <property type="entry name" value="Type I PLP-dependent aspartate aminotransferase-like (Major domain)"/>
    <property type="match status" value="1"/>
</dbReference>
<keyword evidence="3 10" id="KW-0032">Aminotransferase</keyword>
<dbReference type="SUPFAM" id="SSF46785">
    <property type="entry name" value="Winged helix' DNA-binding domain"/>
    <property type="match status" value="1"/>
</dbReference>
<dbReference type="InterPro" id="IPR015421">
    <property type="entry name" value="PyrdxlP-dep_Trfase_major"/>
</dbReference>
<dbReference type="GO" id="GO:0008483">
    <property type="term" value="F:transaminase activity"/>
    <property type="evidence" value="ECO:0007669"/>
    <property type="project" value="UniProtKB-KW"/>
</dbReference>
<evidence type="ECO:0000256" key="3">
    <source>
        <dbReference type="ARBA" id="ARBA00022576"/>
    </source>
</evidence>
<dbReference type="InterPro" id="IPR004839">
    <property type="entry name" value="Aminotransferase_I/II_large"/>
</dbReference>
<comment type="caution">
    <text evidence="10">The sequence shown here is derived from an EMBL/GenBank/DDBJ whole genome shotgun (WGS) entry which is preliminary data.</text>
</comment>
<evidence type="ECO:0000256" key="5">
    <source>
        <dbReference type="ARBA" id="ARBA00023015"/>
    </source>
</evidence>
<proteinExistence type="inferred from homology"/>
<accession>A0ABV5KSL8</accession>
<protein>
    <submittedName>
        <fullName evidence="10">PLP-dependent aminotransferase family protein</fullName>
    </submittedName>
</protein>
<keyword evidence="3 10" id="KW-0808">Transferase</keyword>
<dbReference type="PANTHER" id="PTHR46577:SF1">
    <property type="entry name" value="HTH-TYPE TRANSCRIPTIONAL REGULATORY PROTEIN GABR"/>
    <property type="match status" value="1"/>
</dbReference>